<protein>
    <submittedName>
        <fullName evidence="2">Protein of uncharacterized function (DUF2975)</fullName>
    </submittedName>
</protein>
<proteinExistence type="predicted"/>
<dbReference type="InterPro" id="IPR021354">
    <property type="entry name" value="DUF2975"/>
</dbReference>
<feature type="transmembrane region" description="Helical" evidence="1">
    <location>
        <begin position="142"/>
        <end position="166"/>
    </location>
</feature>
<gene>
    <name evidence="2" type="ORF">NCTC13316_01698</name>
</gene>
<dbReference type="Proteomes" id="UP000254794">
    <property type="component" value="Unassembled WGS sequence"/>
</dbReference>
<keyword evidence="1" id="KW-0812">Transmembrane</keyword>
<name>A0A378JTT7_9GAMM</name>
<dbReference type="OrthoDB" id="8479187at2"/>
<keyword evidence="1" id="KW-0472">Membrane</keyword>
<dbReference type="EMBL" id="UGOD01000001">
    <property type="protein sequence ID" value="STX51602.1"/>
    <property type="molecule type" value="Genomic_DNA"/>
</dbReference>
<keyword evidence="3" id="KW-1185">Reference proteome</keyword>
<feature type="transmembrane region" description="Helical" evidence="1">
    <location>
        <begin position="12"/>
        <end position="31"/>
    </location>
</feature>
<evidence type="ECO:0000313" key="3">
    <source>
        <dbReference type="Proteomes" id="UP000254794"/>
    </source>
</evidence>
<sequence length="180" mass="20409">MSKIQLASRILSVCFKFFCWFIPLITIYLILFKLPKLLDMSTFVLMMPAVHIDKAMQFSLLHRLIILTIQFLPLSITIMICYKLAKLFRLYAEGKLFEQINIKLIKSISVYMIVGQVIQLIYQPLITAALTFTNPPGQRIASITLGSANVSTLITAMVILVASWIVKEANQLKLDAQLTI</sequence>
<dbReference type="Pfam" id="PF11188">
    <property type="entry name" value="DUF2975"/>
    <property type="match status" value="1"/>
</dbReference>
<accession>A0A378JTT7</accession>
<feature type="transmembrane region" description="Helical" evidence="1">
    <location>
        <begin position="104"/>
        <end position="122"/>
    </location>
</feature>
<dbReference type="AlphaFoldDB" id="A0A378JTT7"/>
<reference evidence="2 3" key="1">
    <citation type="submission" date="2018-06" db="EMBL/GenBank/DDBJ databases">
        <authorList>
            <consortium name="Pathogen Informatics"/>
            <person name="Doyle S."/>
        </authorList>
    </citation>
    <scope>NUCLEOTIDE SEQUENCE [LARGE SCALE GENOMIC DNA]</scope>
    <source>
        <strain evidence="2 3">NCTC13316</strain>
    </source>
</reference>
<organism evidence="2 3">
    <name type="scientific">Legionella busanensis</name>
    <dbReference type="NCBI Taxonomy" id="190655"/>
    <lineage>
        <taxon>Bacteria</taxon>
        <taxon>Pseudomonadati</taxon>
        <taxon>Pseudomonadota</taxon>
        <taxon>Gammaproteobacteria</taxon>
        <taxon>Legionellales</taxon>
        <taxon>Legionellaceae</taxon>
        <taxon>Legionella</taxon>
    </lineage>
</organism>
<keyword evidence="1" id="KW-1133">Transmembrane helix</keyword>
<dbReference type="RefSeq" id="WP_115331229.1">
    <property type="nucleotide sequence ID" value="NZ_CAAAHP010000002.1"/>
</dbReference>
<evidence type="ECO:0000256" key="1">
    <source>
        <dbReference type="SAM" id="Phobius"/>
    </source>
</evidence>
<evidence type="ECO:0000313" key="2">
    <source>
        <dbReference type="EMBL" id="STX51602.1"/>
    </source>
</evidence>
<feature type="transmembrane region" description="Helical" evidence="1">
    <location>
        <begin position="64"/>
        <end position="84"/>
    </location>
</feature>